<dbReference type="RefSeq" id="WP_125670357.1">
    <property type="nucleotide sequence ID" value="NZ_RCOS01000026.1"/>
</dbReference>
<keyword evidence="2" id="KW-1185">Reference proteome</keyword>
<dbReference type="CDD" id="cd17040">
    <property type="entry name" value="Ubl_MoaD_like"/>
    <property type="match status" value="1"/>
</dbReference>
<dbReference type="EMBL" id="RCOS01000026">
    <property type="protein sequence ID" value="RSN78031.1"/>
    <property type="molecule type" value="Genomic_DNA"/>
</dbReference>
<dbReference type="OrthoDB" id="98357at2157"/>
<proteinExistence type="predicted"/>
<dbReference type="InterPro" id="IPR012675">
    <property type="entry name" value="Beta-grasp_dom_sf"/>
</dbReference>
<protein>
    <submittedName>
        <fullName evidence="1">Molybdopterin synthase sulfur carrier subunit</fullName>
    </submittedName>
</protein>
<accession>A0A429GWC2</accession>
<dbReference type="AlphaFoldDB" id="A0A429GWC2"/>
<comment type="caution">
    <text evidence="1">The sequence shown here is derived from an EMBL/GenBank/DDBJ whole genome shotgun (WGS) entry which is preliminary data.</text>
</comment>
<reference evidence="1 2" key="1">
    <citation type="submission" date="2018-10" db="EMBL/GenBank/DDBJ databases">
        <title>Co-occurring genomic capacity for anaerobic methane metabolism and dissimilatory sulfite reduction discovered in the Korarchaeota.</title>
        <authorList>
            <person name="Mckay L.J."/>
            <person name="Dlakic M."/>
            <person name="Fields M.W."/>
            <person name="Delmont T.O."/>
            <person name="Eren A.M."/>
            <person name="Jay Z.J."/>
            <person name="Klingelsmith K.B."/>
            <person name="Rusch D.B."/>
            <person name="Inskeep W.P."/>
        </authorList>
    </citation>
    <scope>NUCLEOTIDE SEQUENCE [LARGE SCALE GENOMIC DNA]</scope>
    <source>
        <strain evidence="1 2">MDKW</strain>
    </source>
</reference>
<evidence type="ECO:0000313" key="1">
    <source>
        <dbReference type="EMBL" id="RSN78031.1"/>
    </source>
</evidence>
<dbReference type="Proteomes" id="UP000277582">
    <property type="component" value="Unassembled WGS sequence"/>
</dbReference>
<name>A0A429GWC2_9CREN</name>
<dbReference type="InterPro" id="IPR016155">
    <property type="entry name" value="Mopterin_synth/thiamin_S_b"/>
</dbReference>
<dbReference type="Pfam" id="PF02597">
    <property type="entry name" value="ThiS"/>
    <property type="match status" value="1"/>
</dbReference>
<sequence>MKLKFIGPLADLAGGREIEIKGRKELKEVIDSLPDKAKSIIMSGRIIILVNGRSVKLEERVELGEEDLVVFLPEIGGGSNCIAFSLI</sequence>
<dbReference type="InterPro" id="IPR003749">
    <property type="entry name" value="ThiS/MoaD-like"/>
</dbReference>
<organism evidence="1 2">
    <name type="scientific">Candidatus Methanodesulfokora washburnensis</name>
    <dbReference type="NCBI Taxonomy" id="2478471"/>
    <lineage>
        <taxon>Archaea</taxon>
        <taxon>Thermoproteota</taxon>
        <taxon>Candidatus Korarchaeia</taxon>
        <taxon>Candidatus Korarchaeia incertae sedis</taxon>
        <taxon>Candidatus Methanodesulfokora</taxon>
    </lineage>
</organism>
<dbReference type="Gene3D" id="3.10.20.30">
    <property type="match status" value="1"/>
</dbReference>
<evidence type="ECO:0000313" key="2">
    <source>
        <dbReference type="Proteomes" id="UP000277582"/>
    </source>
</evidence>
<gene>
    <name evidence="1" type="ORF">D6D85_01820</name>
</gene>
<dbReference type="SUPFAM" id="SSF54285">
    <property type="entry name" value="MoaD/ThiS"/>
    <property type="match status" value="1"/>
</dbReference>